<dbReference type="GO" id="GO:0030145">
    <property type="term" value="F:manganese ion binding"/>
    <property type="evidence" value="ECO:0007669"/>
    <property type="project" value="InterPro"/>
</dbReference>
<keyword evidence="6" id="KW-0378">Hydrolase</keyword>
<dbReference type="Gene3D" id="3.90.230.10">
    <property type="entry name" value="Creatinase/methionine aminopeptidase superfamily"/>
    <property type="match status" value="1"/>
</dbReference>
<dbReference type="SMART" id="SM01011">
    <property type="entry name" value="AMP_N"/>
    <property type="match status" value="1"/>
</dbReference>
<dbReference type="GO" id="GO:0006508">
    <property type="term" value="P:proteolysis"/>
    <property type="evidence" value="ECO:0007669"/>
    <property type="project" value="TreeGrafter"/>
</dbReference>
<name>A0A4Q5L9P9_9BACT</name>
<dbReference type="GO" id="GO:0005829">
    <property type="term" value="C:cytosol"/>
    <property type="evidence" value="ECO:0007669"/>
    <property type="project" value="TreeGrafter"/>
</dbReference>
<evidence type="ECO:0000256" key="7">
    <source>
        <dbReference type="ARBA" id="ARBA00023211"/>
    </source>
</evidence>
<feature type="domain" description="Aminopeptidase P N-terminal" evidence="8">
    <location>
        <begin position="2"/>
        <end position="130"/>
    </location>
</feature>
<keyword evidence="9" id="KW-0645">Protease</keyword>
<dbReference type="PANTHER" id="PTHR43226:SF4">
    <property type="entry name" value="XAA-PRO AMINOPEPTIDASE 3"/>
    <property type="match status" value="1"/>
</dbReference>
<gene>
    <name evidence="9" type="ORF">EWM57_13495</name>
</gene>
<dbReference type="InterPro" id="IPR029149">
    <property type="entry name" value="Creatin/AminoP/Spt16_N"/>
</dbReference>
<keyword evidence="10" id="KW-1185">Reference proteome</keyword>
<dbReference type="GO" id="GO:0070006">
    <property type="term" value="F:metalloaminopeptidase activity"/>
    <property type="evidence" value="ECO:0007669"/>
    <property type="project" value="InterPro"/>
</dbReference>
<comment type="caution">
    <text evidence="9">The sequence shown here is derived from an EMBL/GenBank/DDBJ whole genome shotgun (WGS) entry which is preliminary data.</text>
</comment>
<reference evidence="9 10" key="1">
    <citation type="submission" date="2019-02" db="EMBL/GenBank/DDBJ databases">
        <title>Bacterial novel species isolated from soil.</title>
        <authorList>
            <person name="Jung H.-Y."/>
        </authorList>
    </citation>
    <scope>NUCLEOTIDE SEQUENCE [LARGE SCALE GENOMIC DNA]</scope>
    <source>
        <strain evidence="9 10">1-3-3-3</strain>
    </source>
</reference>
<evidence type="ECO:0000313" key="10">
    <source>
        <dbReference type="Proteomes" id="UP000294155"/>
    </source>
</evidence>
<dbReference type="CDD" id="cd01087">
    <property type="entry name" value="Prolidase"/>
    <property type="match status" value="1"/>
</dbReference>
<dbReference type="AlphaFoldDB" id="A0A4Q5L9P9"/>
<sequence>MFAQTTYRQRRQQLCQRLGHGLIVLLGNDESGMNFRDNWYHFRQDSSFSYYFGLNLPSLVAVLDADSGEEILFAPEQSLDDIIWTGPLPSMEEQAEQVGVRTVRPLEQAGAYLASKSTVHYLPPYRPEHVLKLAAWTEKAPAQVAAGASVALIEAVVAQRAVKSAEEVQELHAAATGSARMQLAALHQARAGMREFEVAAEALRSAQSQGLQLSYPLILTTQGQVLHNHYLGNTLQAGDLLLFDGGVETARYYAGDLTRTFPVSATFSARQRELYQVVLDAQLAAIAALRPGVRFLDVHLLACQKLVEGLIQVGLMRGNAEEAVRAGAHTMFFQCGLGHMLGLDVHDMESLGETYVGYTRELRKSTAFGLKSLRLGRELQAGFAVTIEPGIYIIPELIDQKRGDATFQRFINFERLDTYRDFGGIRIEDDFIITEHGSQLLGEPLAKTVAEIEAIRGQALS</sequence>
<dbReference type="SUPFAM" id="SSF55920">
    <property type="entry name" value="Creatinase/aminopeptidase"/>
    <property type="match status" value="1"/>
</dbReference>
<evidence type="ECO:0000256" key="3">
    <source>
        <dbReference type="ARBA" id="ARBA00008766"/>
    </source>
</evidence>
<dbReference type="SUPFAM" id="SSF53092">
    <property type="entry name" value="Creatinase/prolidase N-terminal domain"/>
    <property type="match status" value="1"/>
</dbReference>
<dbReference type="InterPro" id="IPR007865">
    <property type="entry name" value="Aminopep_P_N"/>
</dbReference>
<dbReference type="PANTHER" id="PTHR43226">
    <property type="entry name" value="XAA-PRO AMINOPEPTIDASE 3"/>
    <property type="match status" value="1"/>
</dbReference>
<dbReference type="Proteomes" id="UP000294155">
    <property type="component" value="Unassembled WGS sequence"/>
</dbReference>
<keyword evidence="5" id="KW-0479">Metal-binding</keyword>
<dbReference type="Pfam" id="PF00557">
    <property type="entry name" value="Peptidase_M24"/>
    <property type="match status" value="1"/>
</dbReference>
<dbReference type="Pfam" id="PF05195">
    <property type="entry name" value="AMP_N"/>
    <property type="match status" value="1"/>
</dbReference>
<dbReference type="Gene3D" id="3.40.350.10">
    <property type="entry name" value="Creatinase/prolidase N-terminal domain"/>
    <property type="match status" value="1"/>
</dbReference>
<keyword evidence="7" id="KW-0464">Manganese</keyword>
<comment type="catalytic activity">
    <reaction evidence="1">
        <text>Release of any N-terminal amino acid, including proline, that is linked to proline, even from a dipeptide or tripeptide.</text>
        <dbReference type="EC" id="3.4.11.9"/>
    </reaction>
</comment>
<dbReference type="EC" id="3.4.11.9" evidence="4"/>
<evidence type="ECO:0000256" key="2">
    <source>
        <dbReference type="ARBA" id="ARBA00001936"/>
    </source>
</evidence>
<dbReference type="InterPro" id="IPR000994">
    <property type="entry name" value="Pept_M24"/>
</dbReference>
<evidence type="ECO:0000256" key="1">
    <source>
        <dbReference type="ARBA" id="ARBA00001424"/>
    </source>
</evidence>
<comment type="similarity">
    <text evidence="3">Belongs to the peptidase M24B family.</text>
</comment>
<accession>A0A4Q5L9P9</accession>
<comment type="cofactor">
    <cofactor evidence="2">
        <name>Mn(2+)</name>
        <dbReference type="ChEBI" id="CHEBI:29035"/>
    </cofactor>
</comment>
<dbReference type="InterPro" id="IPR036005">
    <property type="entry name" value="Creatinase/aminopeptidase-like"/>
</dbReference>
<evidence type="ECO:0000259" key="8">
    <source>
        <dbReference type="SMART" id="SM01011"/>
    </source>
</evidence>
<dbReference type="InterPro" id="IPR052433">
    <property type="entry name" value="X-Pro_dipept-like"/>
</dbReference>
<dbReference type="OrthoDB" id="9806388at2"/>
<evidence type="ECO:0000313" key="9">
    <source>
        <dbReference type="EMBL" id="RYU78531.1"/>
    </source>
</evidence>
<proteinExistence type="inferred from homology"/>
<evidence type="ECO:0000256" key="5">
    <source>
        <dbReference type="ARBA" id="ARBA00022723"/>
    </source>
</evidence>
<dbReference type="RefSeq" id="WP_129921679.1">
    <property type="nucleotide sequence ID" value="NZ_SEWE01000028.1"/>
</dbReference>
<keyword evidence="9" id="KW-0031">Aminopeptidase</keyword>
<protein>
    <recommendedName>
        <fullName evidence="4">Xaa-Pro aminopeptidase</fullName>
        <ecNumber evidence="4">3.4.11.9</ecNumber>
    </recommendedName>
</protein>
<organism evidence="9 10">
    <name type="scientific">Hymenobacter persicinus</name>
    <dbReference type="NCBI Taxonomy" id="2025506"/>
    <lineage>
        <taxon>Bacteria</taxon>
        <taxon>Pseudomonadati</taxon>
        <taxon>Bacteroidota</taxon>
        <taxon>Cytophagia</taxon>
        <taxon>Cytophagales</taxon>
        <taxon>Hymenobacteraceae</taxon>
        <taxon>Hymenobacter</taxon>
    </lineage>
</organism>
<dbReference type="EMBL" id="SEWE01000028">
    <property type="protein sequence ID" value="RYU78531.1"/>
    <property type="molecule type" value="Genomic_DNA"/>
</dbReference>
<evidence type="ECO:0000256" key="4">
    <source>
        <dbReference type="ARBA" id="ARBA00012574"/>
    </source>
</evidence>
<evidence type="ECO:0000256" key="6">
    <source>
        <dbReference type="ARBA" id="ARBA00022801"/>
    </source>
</evidence>